<name>A0ABQ1MVS7_9BACT</name>
<dbReference type="PROSITE" id="PS51353">
    <property type="entry name" value="ARSC"/>
    <property type="match status" value="1"/>
</dbReference>
<dbReference type="Pfam" id="PF03960">
    <property type="entry name" value="ArsC"/>
    <property type="match status" value="1"/>
</dbReference>
<dbReference type="SUPFAM" id="SSF52833">
    <property type="entry name" value="Thioredoxin-like"/>
    <property type="match status" value="1"/>
</dbReference>
<dbReference type="InterPro" id="IPR006660">
    <property type="entry name" value="Arsenate_reductase-like"/>
</dbReference>
<gene>
    <name evidence="3" type="ORF">GCM10010993_27600</name>
</gene>
<keyword evidence="4" id="KW-1185">Reference proteome</keyword>
<accession>A0ABQ1MVS7</accession>
<evidence type="ECO:0000256" key="1">
    <source>
        <dbReference type="ARBA" id="ARBA00007198"/>
    </source>
</evidence>
<evidence type="ECO:0000256" key="2">
    <source>
        <dbReference type="PROSITE-ProRule" id="PRU01282"/>
    </source>
</evidence>
<proteinExistence type="inferred from homology"/>
<dbReference type="Gene3D" id="3.40.30.10">
    <property type="entry name" value="Glutaredoxin"/>
    <property type="match status" value="1"/>
</dbReference>
<dbReference type="PANTHER" id="PTHR30041">
    <property type="entry name" value="ARSENATE REDUCTASE"/>
    <property type="match status" value="1"/>
</dbReference>
<evidence type="ECO:0000313" key="3">
    <source>
        <dbReference type="EMBL" id="GGC47542.1"/>
    </source>
</evidence>
<dbReference type="RefSeq" id="WP_188443685.1">
    <property type="nucleotide sequence ID" value="NZ_BMFD01000011.1"/>
</dbReference>
<evidence type="ECO:0008006" key="5">
    <source>
        <dbReference type="Google" id="ProtNLM"/>
    </source>
</evidence>
<evidence type="ECO:0000313" key="4">
    <source>
        <dbReference type="Proteomes" id="UP000635885"/>
    </source>
</evidence>
<protein>
    <recommendedName>
        <fullName evidence="5">Arsenate reductase</fullName>
    </recommendedName>
</protein>
<comment type="caution">
    <text evidence="3">The sequence shown here is derived from an EMBL/GenBank/DDBJ whole genome shotgun (WGS) entry which is preliminary data.</text>
</comment>
<dbReference type="EMBL" id="BMFD01000011">
    <property type="protein sequence ID" value="GGC47542.1"/>
    <property type="molecule type" value="Genomic_DNA"/>
</dbReference>
<dbReference type="PANTHER" id="PTHR30041:SF4">
    <property type="entry name" value="ARSENATE REDUCTASE"/>
    <property type="match status" value="1"/>
</dbReference>
<organism evidence="3 4">
    <name type="scientific">Belliella aquatica</name>
    <dbReference type="NCBI Taxonomy" id="1323734"/>
    <lineage>
        <taxon>Bacteria</taxon>
        <taxon>Pseudomonadati</taxon>
        <taxon>Bacteroidota</taxon>
        <taxon>Cytophagia</taxon>
        <taxon>Cytophagales</taxon>
        <taxon>Cyclobacteriaceae</taxon>
        <taxon>Belliella</taxon>
    </lineage>
</organism>
<sequence length="119" mass="13906">MKMHPNELFFYFNPSHSIDKQVRAYAHAIANHVNEINMDKEKITTTGWRSILDKLELRPKDLLNRAHPDYQNHIAGKNWDDDSWLQILVRNPHLIKAPIAIMRNKAVLCTSPNQILKLN</sequence>
<reference evidence="4" key="1">
    <citation type="journal article" date="2019" name="Int. J. Syst. Evol. Microbiol.">
        <title>The Global Catalogue of Microorganisms (GCM) 10K type strain sequencing project: providing services to taxonomists for standard genome sequencing and annotation.</title>
        <authorList>
            <consortium name="The Broad Institute Genomics Platform"/>
            <consortium name="The Broad Institute Genome Sequencing Center for Infectious Disease"/>
            <person name="Wu L."/>
            <person name="Ma J."/>
        </authorList>
    </citation>
    <scope>NUCLEOTIDE SEQUENCE [LARGE SCALE GENOMIC DNA]</scope>
    <source>
        <strain evidence="4">CGMCC 1.12479</strain>
    </source>
</reference>
<comment type="similarity">
    <text evidence="1 2">Belongs to the ArsC family.</text>
</comment>
<dbReference type="InterPro" id="IPR036249">
    <property type="entry name" value="Thioredoxin-like_sf"/>
</dbReference>
<dbReference type="Proteomes" id="UP000635885">
    <property type="component" value="Unassembled WGS sequence"/>
</dbReference>